<protein>
    <submittedName>
        <fullName evidence="2">Ankyrin Repeat Protein</fullName>
    </submittedName>
</protein>
<feature type="repeat" description="ANK" evidence="1">
    <location>
        <begin position="274"/>
        <end position="302"/>
    </location>
</feature>
<proteinExistence type="predicted"/>
<dbReference type="SMART" id="SM00248">
    <property type="entry name" value="ANK"/>
    <property type="match status" value="4"/>
</dbReference>
<sequence length="388" mass="42111">MKTISALEGRIELDAGCAGRHNALRSLTRGSEVRCGRRCCNEGDAVSCCGKCGCRIMEPEEARKCGTALQKNCGDVAHRCCGGCCGESCTSELDPDCEVDDRCRGLKEDLANGIDSDGRPALVRAALWRRSDLVRDLLDQGADPTEPSSGVGDTAIRVAVEGHNEDVLGELELVPDLRMLQILDHVGPSDRDIDFHTIERKRIALKELMSVEDKAGRRVSDYSDALAIQMAICRAYEYMLNICEFVVDDVPRPDLMAPKDPRVLPVHVDAVDWSGETALFSAVRGGHLRKAEFLLDHGAAVDKEVWGRTALHEAVRVGAVDVMKLLLKHGADPNLIAEVDGLSCLHVAMTRGGNSDVIRSLLDHGADPAVKSAKVCNFTIHGVERELP</sequence>
<dbReference type="PANTHER" id="PTHR46224:SF64">
    <property type="entry name" value="IQ MOTIF AND ANKYRIN REPEAT DOMAIN-CONTAINING PROTEIN 1"/>
    <property type="match status" value="1"/>
</dbReference>
<dbReference type="Proteomes" id="UP000553632">
    <property type="component" value="Unassembled WGS sequence"/>
</dbReference>
<gene>
    <name evidence="2" type="primary">ANKRD42_11</name>
    <name evidence="2" type="ORF">FOZ63_031747</name>
</gene>
<dbReference type="PANTHER" id="PTHR46224">
    <property type="entry name" value="ANKYRIN REPEAT FAMILY PROTEIN"/>
    <property type="match status" value="1"/>
</dbReference>
<dbReference type="Gene3D" id="1.25.40.20">
    <property type="entry name" value="Ankyrin repeat-containing domain"/>
    <property type="match status" value="2"/>
</dbReference>
<reference evidence="2 3" key="1">
    <citation type="submission" date="2020-04" db="EMBL/GenBank/DDBJ databases">
        <title>Perkinsus olseni comparative genomics.</title>
        <authorList>
            <person name="Bogema D.R."/>
        </authorList>
    </citation>
    <scope>NUCLEOTIDE SEQUENCE [LARGE SCALE GENOMIC DNA]</scope>
    <source>
        <strain evidence="2 3">ATCC PRA-207</strain>
    </source>
</reference>
<feature type="repeat" description="ANK" evidence="1">
    <location>
        <begin position="306"/>
        <end position="338"/>
    </location>
</feature>
<dbReference type="EMBL" id="JABANO010027338">
    <property type="protein sequence ID" value="KAF4717005.1"/>
    <property type="molecule type" value="Genomic_DNA"/>
</dbReference>
<dbReference type="Pfam" id="PF00023">
    <property type="entry name" value="Ank"/>
    <property type="match status" value="1"/>
</dbReference>
<dbReference type="AlphaFoldDB" id="A0A7J6R8K6"/>
<evidence type="ECO:0000313" key="2">
    <source>
        <dbReference type="EMBL" id="KAF4717005.1"/>
    </source>
</evidence>
<accession>A0A7J6R8K6</accession>
<dbReference type="InterPro" id="IPR036770">
    <property type="entry name" value="Ankyrin_rpt-contain_sf"/>
</dbReference>
<name>A0A7J6R8K6_PEROL</name>
<dbReference type="Pfam" id="PF12796">
    <property type="entry name" value="Ank_2"/>
    <property type="match status" value="1"/>
</dbReference>
<dbReference type="PROSITE" id="PS50088">
    <property type="entry name" value="ANK_REPEAT"/>
    <property type="match status" value="3"/>
</dbReference>
<dbReference type="PRINTS" id="PR01415">
    <property type="entry name" value="ANKYRIN"/>
</dbReference>
<dbReference type="InterPro" id="IPR051616">
    <property type="entry name" value="Cul2-RING_E3_ligase_SR"/>
</dbReference>
<evidence type="ECO:0000313" key="3">
    <source>
        <dbReference type="Proteomes" id="UP000553632"/>
    </source>
</evidence>
<dbReference type="PROSITE" id="PS50297">
    <property type="entry name" value="ANK_REP_REGION"/>
    <property type="match status" value="3"/>
</dbReference>
<keyword evidence="3" id="KW-1185">Reference proteome</keyword>
<feature type="repeat" description="ANK" evidence="1">
    <location>
        <begin position="340"/>
        <end position="373"/>
    </location>
</feature>
<organism evidence="2 3">
    <name type="scientific">Perkinsus olseni</name>
    <name type="common">Perkinsus atlanticus</name>
    <dbReference type="NCBI Taxonomy" id="32597"/>
    <lineage>
        <taxon>Eukaryota</taxon>
        <taxon>Sar</taxon>
        <taxon>Alveolata</taxon>
        <taxon>Perkinsozoa</taxon>
        <taxon>Perkinsea</taxon>
        <taxon>Perkinsida</taxon>
        <taxon>Perkinsidae</taxon>
        <taxon>Perkinsus</taxon>
    </lineage>
</organism>
<dbReference type="InterPro" id="IPR002110">
    <property type="entry name" value="Ankyrin_rpt"/>
</dbReference>
<comment type="caution">
    <text evidence="2">The sequence shown here is derived from an EMBL/GenBank/DDBJ whole genome shotgun (WGS) entry which is preliminary data.</text>
</comment>
<keyword evidence="1" id="KW-0040">ANK repeat</keyword>
<dbReference type="SUPFAM" id="SSF48403">
    <property type="entry name" value="Ankyrin repeat"/>
    <property type="match status" value="1"/>
</dbReference>
<evidence type="ECO:0000256" key="1">
    <source>
        <dbReference type="PROSITE-ProRule" id="PRU00023"/>
    </source>
</evidence>